<dbReference type="RefSeq" id="WP_043664519.1">
    <property type="nucleotide sequence ID" value="NZ_BDCI01000023.1"/>
</dbReference>
<gene>
    <name evidence="3" type="ORF">FG87_03370</name>
</gene>
<dbReference type="PANTHER" id="PTHR43767:SF11">
    <property type="entry name" value="MEDIUM-CHAIN-FATTY-ACID--COA LIGASE"/>
    <property type="match status" value="1"/>
</dbReference>
<dbReference type="PANTHER" id="PTHR43767">
    <property type="entry name" value="LONG-CHAIN-FATTY-ACID--COA LIGASE"/>
    <property type="match status" value="1"/>
</dbReference>
<proteinExistence type="predicted"/>
<dbReference type="PROSITE" id="PS00455">
    <property type="entry name" value="AMP_BINDING"/>
    <property type="match status" value="1"/>
</dbReference>
<dbReference type="InterPro" id="IPR050237">
    <property type="entry name" value="ATP-dep_AMP-bd_enzyme"/>
</dbReference>
<keyword evidence="3" id="KW-0436">Ligase</keyword>
<organism evidence="3 4">
    <name type="scientific">Nocardia vulneris</name>
    <dbReference type="NCBI Taxonomy" id="1141657"/>
    <lineage>
        <taxon>Bacteria</taxon>
        <taxon>Bacillati</taxon>
        <taxon>Actinomycetota</taxon>
        <taxon>Actinomycetes</taxon>
        <taxon>Mycobacteriales</taxon>
        <taxon>Nocardiaceae</taxon>
        <taxon>Nocardia</taxon>
    </lineage>
</organism>
<feature type="domain" description="AMP-dependent synthetase/ligase" evidence="1">
    <location>
        <begin position="31"/>
        <end position="397"/>
    </location>
</feature>
<dbReference type="EMBL" id="JNFP01000003">
    <property type="protein sequence ID" value="KIA66206.1"/>
    <property type="molecule type" value="Genomic_DNA"/>
</dbReference>
<dbReference type="SUPFAM" id="SSF56801">
    <property type="entry name" value="Acetyl-CoA synthetase-like"/>
    <property type="match status" value="1"/>
</dbReference>
<dbReference type="Gene3D" id="3.40.50.12780">
    <property type="entry name" value="N-terminal domain of ligase-like"/>
    <property type="match status" value="1"/>
</dbReference>
<evidence type="ECO:0000259" key="1">
    <source>
        <dbReference type="Pfam" id="PF00501"/>
    </source>
</evidence>
<dbReference type="Pfam" id="PF00501">
    <property type="entry name" value="AMP-binding"/>
    <property type="match status" value="1"/>
</dbReference>
<dbReference type="CDD" id="cd12119">
    <property type="entry name" value="ttLC_FACS_AlkK_like"/>
    <property type="match status" value="1"/>
</dbReference>
<evidence type="ECO:0000313" key="3">
    <source>
        <dbReference type="EMBL" id="KIA66206.1"/>
    </source>
</evidence>
<accession>A0ABR4ZLD4</accession>
<dbReference type="InterPro" id="IPR020845">
    <property type="entry name" value="AMP-binding_CS"/>
</dbReference>
<dbReference type="Pfam" id="PF13193">
    <property type="entry name" value="AMP-binding_C"/>
    <property type="match status" value="1"/>
</dbReference>
<dbReference type="NCBIfam" id="NF004837">
    <property type="entry name" value="PRK06187.1"/>
    <property type="match status" value="1"/>
</dbReference>
<dbReference type="Gene3D" id="3.30.300.30">
    <property type="match status" value="1"/>
</dbReference>
<keyword evidence="4" id="KW-1185">Reference proteome</keyword>
<protein>
    <submittedName>
        <fullName evidence="3">Long-chain fatty acid--CoA ligase</fullName>
    </submittedName>
</protein>
<comment type="caution">
    <text evidence="3">The sequence shown here is derived from an EMBL/GenBank/DDBJ whole genome shotgun (WGS) entry which is preliminary data.</text>
</comment>
<dbReference type="InterPro" id="IPR045851">
    <property type="entry name" value="AMP-bd_C_sf"/>
</dbReference>
<dbReference type="GO" id="GO:0016874">
    <property type="term" value="F:ligase activity"/>
    <property type="evidence" value="ECO:0007669"/>
    <property type="project" value="UniProtKB-KW"/>
</dbReference>
<name>A0ABR4ZLD4_9NOCA</name>
<sequence length="545" mass="58529">MLSTMQDEPLSLATLLRYASTFVGDSTVSTWTGTGVRTMTYRELGAEAARLANALRGLGIGVGDRVGTFMWNNNEHMVAYIAAPAMGAVLHALNIRLFPDQLVFVANHAQDQVVLVDGTLVPMFAQYLPNLKTVRHVIVVNGDASTLAAPDGVQVHSYTELLAGQSDTYDFPVIDERSAAAMCYTSGTTGDPKGVVYSHRSNWLHAMQVCSPSGMGFSGNDTVLAIVPLFHANAWGIPYAALMSGANVLMPDRFLQPGPLLEMMADQRPTFAAAVPTIWGGVLAGLAAHPQDITHLRTAVVGGSAVPPSMMRAFEEKHGVKILHAWGMTETSPLGSVAHPPTGATGEEAWEYRYTQGRFPASVQARLVGDDGTVLPNDGVALGELEVRGPWITGSYYAPDGAVIDPDKFDDGWLRTGDVGRIGPDGYLTLVDRSKDVIKSGGEWISSVDLENAVMGHPAVAEAAVIGVPDEKWDERPLVAIVLAEGAEVKADELRDFLAGKFAKWQLPERWTFIAEVPKTSVGKFDKKRLRAQYADGDLTVTTLS</sequence>
<reference evidence="3 4" key="1">
    <citation type="journal article" date="2014" name="Int. J. Syst. Evol. Microbiol.">
        <title>Nocardia vulneris sp. nov., isolated from wounds of human patients in North America.</title>
        <authorList>
            <person name="Lasker B.A."/>
            <person name="Bell M."/>
            <person name="Klenk H.P."/>
            <person name="Sproer C."/>
            <person name="Schumann C."/>
            <person name="Schumann P."/>
            <person name="Brown J.M."/>
        </authorList>
    </citation>
    <scope>NUCLEOTIDE SEQUENCE [LARGE SCALE GENOMIC DNA]</scope>
    <source>
        <strain evidence="3 4">W9851</strain>
    </source>
</reference>
<dbReference type="InterPro" id="IPR042099">
    <property type="entry name" value="ANL_N_sf"/>
</dbReference>
<evidence type="ECO:0000313" key="4">
    <source>
        <dbReference type="Proteomes" id="UP000031364"/>
    </source>
</evidence>
<evidence type="ECO:0000259" key="2">
    <source>
        <dbReference type="Pfam" id="PF13193"/>
    </source>
</evidence>
<dbReference type="Proteomes" id="UP000031364">
    <property type="component" value="Unassembled WGS sequence"/>
</dbReference>
<dbReference type="InterPro" id="IPR000873">
    <property type="entry name" value="AMP-dep_synth/lig_dom"/>
</dbReference>
<dbReference type="InterPro" id="IPR025110">
    <property type="entry name" value="AMP-bd_C"/>
</dbReference>
<feature type="domain" description="AMP-binding enzyme C-terminal" evidence="2">
    <location>
        <begin position="450"/>
        <end position="524"/>
    </location>
</feature>